<dbReference type="AlphaFoldDB" id="A0AAV5GLW6"/>
<sequence length="596" mass="65401">MQSAAPELSFDSPASGLLPLTVIRTNTTTHATCPWVQKEVERFLAADDVMTPEFLKNIYLDGPVTYEQGLADCLNGALNTTGVLSCNASPETVKITAKQEITSGPYVLYVANGEGSLGQVYRVYRDYNHAFMTSVLPTSDSFTSAPVNTESDATQGIAVPSRVYTLDSAEAFAGLRVGMKDIIDLKGLKTSMGNRAWWDLYEAANATAPAIQKLLDLGADIVGKTVTAQFANNDRPTADWVDYHDAFNPRGDGYQDPGASSAGSGAAVASYDWLDVTIGTDTGGSVRIPSAYNGVYGIRPSFDSLSVEGVLPEGPFFDAVGYHARDPHLFQRFGKQWMGDKHASYASFPKTLYVPDDLFPVANTAAQAVYTEFLDKLSGFLGASVDTRNISALWQLDETRPSNDIFDYLHLVGFDLEWKYQWDTTIQPFFERYAAEHEGRKPFLNPTPEVRLFHYMDAKPERFEEARKRQLEFKTFFEDEVLTADNESCSSGIWVTPSNAGRVGYINNYPIAAPVVNETALTFGQWYYSVFSGAPEVVLPIGQVPYNSTISNVTEYSPVTVDLIARPGCDYVLLDLIAALADEGILKTVKTGRTAF</sequence>
<dbReference type="Pfam" id="PF26053">
    <property type="entry name" value="DUF8016"/>
    <property type="match status" value="1"/>
</dbReference>
<organism evidence="3 4">
    <name type="scientific">Rhodotorula paludigena</name>
    <dbReference type="NCBI Taxonomy" id="86838"/>
    <lineage>
        <taxon>Eukaryota</taxon>
        <taxon>Fungi</taxon>
        <taxon>Dikarya</taxon>
        <taxon>Basidiomycota</taxon>
        <taxon>Pucciniomycotina</taxon>
        <taxon>Microbotryomycetes</taxon>
        <taxon>Sporidiobolales</taxon>
        <taxon>Sporidiobolaceae</taxon>
        <taxon>Rhodotorula</taxon>
    </lineage>
</organism>
<protein>
    <recommendedName>
        <fullName evidence="5">Amidase domain-containing protein</fullName>
    </recommendedName>
</protein>
<dbReference type="InterPro" id="IPR023631">
    <property type="entry name" value="Amidase_dom"/>
</dbReference>
<dbReference type="SUPFAM" id="SSF75304">
    <property type="entry name" value="Amidase signature (AS) enzymes"/>
    <property type="match status" value="1"/>
</dbReference>
<feature type="domain" description="Scytalone dehydratase-like protein Arp1 N-terminal" evidence="2">
    <location>
        <begin position="14"/>
        <end position="122"/>
    </location>
</feature>
<evidence type="ECO:0000313" key="4">
    <source>
        <dbReference type="Proteomes" id="UP001342314"/>
    </source>
</evidence>
<evidence type="ECO:0000313" key="3">
    <source>
        <dbReference type="EMBL" id="GJN90259.1"/>
    </source>
</evidence>
<dbReference type="PANTHER" id="PTHR46310:SF7">
    <property type="entry name" value="AMIDASE 1"/>
    <property type="match status" value="1"/>
</dbReference>
<keyword evidence="4" id="KW-1185">Reference proteome</keyword>
<dbReference type="InterPro" id="IPR036928">
    <property type="entry name" value="AS_sf"/>
</dbReference>
<proteinExistence type="predicted"/>
<dbReference type="Pfam" id="PF01425">
    <property type="entry name" value="Amidase"/>
    <property type="match status" value="1"/>
</dbReference>
<dbReference type="PANTHER" id="PTHR46310">
    <property type="entry name" value="AMIDASE 1"/>
    <property type="match status" value="1"/>
</dbReference>
<evidence type="ECO:0000259" key="1">
    <source>
        <dbReference type="Pfam" id="PF01425"/>
    </source>
</evidence>
<dbReference type="InterPro" id="IPR058329">
    <property type="entry name" value="Arp1_N"/>
</dbReference>
<reference evidence="3 4" key="1">
    <citation type="submission" date="2021-12" db="EMBL/GenBank/DDBJ databases">
        <title>High titer production of polyol ester of fatty acids by Rhodotorula paludigena BS15 towards product separation-free biomass refinery.</title>
        <authorList>
            <person name="Mano J."/>
            <person name="Ono H."/>
            <person name="Tanaka T."/>
            <person name="Naito K."/>
            <person name="Sushida H."/>
            <person name="Ike M."/>
            <person name="Tokuyasu K."/>
            <person name="Kitaoka M."/>
        </authorList>
    </citation>
    <scope>NUCLEOTIDE SEQUENCE [LARGE SCALE GENOMIC DNA]</scope>
    <source>
        <strain evidence="3 4">BS15</strain>
    </source>
</reference>
<accession>A0AAV5GLW6</accession>
<dbReference type="Proteomes" id="UP001342314">
    <property type="component" value="Unassembled WGS sequence"/>
</dbReference>
<name>A0AAV5GLW6_9BASI</name>
<evidence type="ECO:0008006" key="5">
    <source>
        <dbReference type="Google" id="ProtNLM"/>
    </source>
</evidence>
<comment type="caution">
    <text evidence="3">The sequence shown here is derived from an EMBL/GenBank/DDBJ whole genome shotgun (WGS) entry which is preliminary data.</text>
</comment>
<evidence type="ECO:0000259" key="2">
    <source>
        <dbReference type="Pfam" id="PF26053"/>
    </source>
</evidence>
<feature type="domain" description="Amidase" evidence="1">
    <location>
        <begin position="170"/>
        <end position="339"/>
    </location>
</feature>
<dbReference type="EMBL" id="BQKY01000006">
    <property type="protein sequence ID" value="GJN90259.1"/>
    <property type="molecule type" value="Genomic_DNA"/>
</dbReference>
<gene>
    <name evidence="3" type="ORF">Rhopal_003260-T1</name>
</gene>
<dbReference type="Gene3D" id="3.90.1300.10">
    <property type="entry name" value="Amidase signature (AS) domain"/>
    <property type="match status" value="1"/>
</dbReference>